<feature type="domain" description="Zn(2)-C6 fungal-type" evidence="9">
    <location>
        <begin position="133"/>
        <end position="163"/>
    </location>
</feature>
<dbReference type="SMART" id="SM00906">
    <property type="entry name" value="Fungal_trans"/>
    <property type="match status" value="1"/>
</dbReference>
<feature type="compositionally biased region" description="Low complexity" evidence="8">
    <location>
        <begin position="215"/>
        <end position="231"/>
    </location>
</feature>
<dbReference type="Gene3D" id="4.10.240.10">
    <property type="entry name" value="Zn(2)-C6 fungal-type DNA-binding domain"/>
    <property type="match status" value="1"/>
</dbReference>
<dbReference type="InterPro" id="IPR007219">
    <property type="entry name" value="XnlR_reg_dom"/>
</dbReference>
<feature type="region of interest" description="Disordered" evidence="8">
    <location>
        <begin position="69"/>
        <end position="127"/>
    </location>
</feature>
<evidence type="ECO:0000259" key="9">
    <source>
        <dbReference type="PROSITE" id="PS00463"/>
    </source>
</evidence>
<evidence type="ECO:0000313" key="11">
    <source>
        <dbReference type="Proteomes" id="UP000076532"/>
    </source>
</evidence>
<dbReference type="CDD" id="cd12148">
    <property type="entry name" value="fungal_TF_MHR"/>
    <property type="match status" value="1"/>
</dbReference>
<proteinExistence type="predicted"/>
<dbReference type="AlphaFoldDB" id="A0A166UGJ5"/>
<feature type="region of interest" description="Disordered" evidence="8">
    <location>
        <begin position="811"/>
        <end position="854"/>
    </location>
</feature>
<dbReference type="GO" id="GO:0005634">
    <property type="term" value="C:nucleus"/>
    <property type="evidence" value="ECO:0007669"/>
    <property type="project" value="UniProtKB-SubCell"/>
</dbReference>
<gene>
    <name evidence="10" type="ORF">FIBSPDRAFT_576221</name>
</gene>
<dbReference type="SUPFAM" id="SSF57701">
    <property type="entry name" value="Zn2/Cys6 DNA-binding domain"/>
    <property type="match status" value="1"/>
</dbReference>
<protein>
    <recommendedName>
        <fullName evidence="9">Zn(2)-C6 fungal-type domain-containing protein</fullName>
    </recommendedName>
</protein>
<dbReference type="InterPro" id="IPR036864">
    <property type="entry name" value="Zn2-C6_fun-type_DNA-bd_sf"/>
</dbReference>
<evidence type="ECO:0000256" key="5">
    <source>
        <dbReference type="ARBA" id="ARBA00023163"/>
    </source>
</evidence>
<evidence type="ECO:0000313" key="10">
    <source>
        <dbReference type="EMBL" id="KZP31672.1"/>
    </source>
</evidence>
<feature type="compositionally biased region" description="Acidic residues" evidence="8">
    <location>
        <begin position="279"/>
        <end position="296"/>
    </location>
</feature>
<reference evidence="10 11" key="1">
    <citation type="journal article" date="2016" name="Mol. Biol. Evol.">
        <title>Comparative Genomics of Early-Diverging Mushroom-Forming Fungi Provides Insights into the Origins of Lignocellulose Decay Capabilities.</title>
        <authorList>
            <person name="Nagy L.G."/>
            <person name="Riley R."/>
            <person name="Tritt A."/>
            <person name="Adam C."/>
            <person name="Daum C."/>
            <person name="Floudas D."/>
            <person name="Sun H."/>
            <person name="Yadav J.S."/>
            <person name="Pangilinan J."/>
            <person name="Larsson K.H."/>
            <person name="Matsuura K."/>
            <person name="Barry K."/>
            <person name="Labutti K."/>
            <person name="Kuo R."/>
            <person name="Ohm R.A."/>
            <person name="Bhattacharya S.S."/>
            <person name="Shirouzu T."/>
            <person name="Yoshinaga Y."/>
            <person name="Martin F.M."/>
            <person name="Grigoriev I.V."/>
            <person name="Hibbett D.S."/>
        </authorList>
    </citation>
    <scope>NUCLEOTIDE SEQUENCE [LARGE SCALE GENOMIC DNA]</scope>
    <source>
        <strain evidence="10 11">CBS 109695</strain>
    </source>
</reference>
<accession>A0A166UGJ5</accession>
<dbReference type="EMBL" id="KV417488">
    <property type="protein sequence ID" value="KZP31672.1"/>
    <property type="molecule type" value="Genomic_DNA"/>
</dbReference>
<evidence type="ECO:0000256" key="7">
    <source>
        <dbReference type="SAM" id="Coils"/>
    </source>
</evidence>
<feature type="compositionally biased region" description="Acidic residues" evidence="8">
    <location>
        <begin position="105"/>
        <end position="123"/>
    </location>
</feature>
<dbReference type="GO" id="GO:0000976">
    <property type="term" value="F:transcription cis-regulatory region binding"/>
    <property type="evidence" value="ECO:0007669"/>
    <property type="project" value="TreeGrafter"/>
</dbReference>
<evidence type="ECO:0000256" key="4">
    <source>
        <dbReference type="ARBA" id="ARBA00023125"/>
    </source>
</evidence>
<evidence type="ECO:0000256" key="6">
    <source>
        <dbReference type="ARBA" id="ARBA00023242"/>
    </source>
</evidence>
<dbReference type="OrthoDB" id="39175at2759"/>
<feature type="coiled-coil region" evidence="7">
    <location>
        <begin position="177"/>
        <end position="204"/>
    </location>
</feature>
<dbReference type="PROSITE" id="PS00463">
    <property type="entry name" value="ZN2_CY6_FUNGAL_1"/>
    <property type="match status" value="1"/>
</dbReference>
<dbReference type="CDD" id="cd00067">
    <property type="entry name" value="GAL4"/>
    <property type="match status" value="1"/>
</dbReference>
<feature type="compositionally biased region" description="Basic and acidic residues" evidence="8">
    <location>
        <begin position="297"/>
        <end position="317"/>
    </location>
</feature>
<dbReference type="Proteomes" id="UP000076532">
    <property type="component" value="Unassembled WGS sequence"/>
</dbReference>
<name>A0A166UGJ5_9AGAM</name>
<dbReference type="InterPro" id="IPR051089">
    <property type="entry name" value="prtT"/>
</dbReference>
<comment type="subcellular location">
    <subcellularLocation>
        <location evidence="1">Nucleus</location>
    </subcellularLocation>
</comment>
<evidence type="ECO:0000256" key="1">
    <source>
        <dbReference type="ARBA" id="ARBA00004123"/>
    </source>
</evidence>
<keyword evidence="2" id="KW-0479">Metal-binding</keyword>
<sequence length="938" mass="104319">MAPRTTTVRGLSTRTRWASPAKVHSSSHPEPPITGFPRSHRTARRTRHWSQRLCTAPPVSTALHRTMPAHAQHHGYRDTAQPSITGSSHDSEQARQVKRHRLPQEEEDPMDMSMADEEEDEADKDPKTKLGGACQRCKGLKVRCEFIPAEDACKRCVNAGKPCWIPGRKKRRTPPKREHLLAQIRAQTLEIEQLVAQLEATKKQPRVNTAVPRALPSTDLLSPLDPKSPGSVSSKPDVEEWIAKARESIEAFGGLIGAGGVGMTQSFLVDQDPEGSASSEEEYEIAVHDEDGESVDIGEHDDHETRARERSSSREQESLGAGARPLTGTGPQKLVTLPISASPFGLMANLSLKHGRRIGSPGIAEEEDVGVASNQYFKPERTPDQETIRTPTDARAAPHILTRGVITPDEAEKLFRIYFDNMNLSCSLLDPVLYTAQKTCYRSPFLFTVICAIASRFFIEKPSLYLDLMHYAQLAAGTALINGHKNVEVCQGYILLSLYPVPARKWEDHRSWLYLGLAIRVASDLNLHLPNTAKPLNEHHAREMLNRTRVWLNCFNLDRSTGSQYGKPPIIPNSDYVANHSEKWWKSSEYSMKNFDIQLCGYNAELKVMARFGARIYNDPNHPTGLNKKVDFQKIAFETDDELKTLGHHWFTLLAQTDQTDTQNRFRTGLLKIAYSYSRLVALALAFHHAFGKTGSNDKALVNRCLAAAYDIANTYVNDVGRSAQRIYIRHGPEAQSVFATFAASFLVKLLHNKYSVYLSPEKRWEIRELVQSVADLLGSAEVAIDDRHSPKLYSRFLTGLLATPMAQVDGASANGSQRKPPRRAASFSSESESFSHNSSSPISPTTPASTFARESSPAMHFVAAATPPSFSPYNNSPAQGSTELNINDWFPTPLSFDTELVQSMQSVQESVWGQDVAVAGKPHYFIDLTRYTDSDVT</sequence>
<evidence type="ECO:0000256" key="8">
    <source>
        <dbReference type="SAM" id="MobiDB-lite"/>
    </source>
</evidence>
<dbReference type="InterPro" id="IPR001138">
    <property type="entry name" value="Zn2Cys6_DnaBD"/>
</dbReference>
<dbReference type="GO" id="GO:0006351">
    <property type="term" value="P:DNA-templated transcription"/>
    <property type="evidence" value="ECO:0007669"/>
    <property type="project" value="InterPro"/>
</dbReference>
<keyword evidence="6" id="KW-0539">Nucleus</keyword>
<dbReference type="SMART" id="SM00066">
    <property type="entry name" value="GAL4"/>
    <property type="match status" value="1"/>
</dbReference>
<evidence type="ECO:0000256" key="2">
    <source>
        <dbReference type="ARBA" id="ARBA00022723"/>
    </source>
</evidence>
<keyword evidence="4" id="KW-0238">DNA-binding</keyword>
<dbReference type="STRING" id="436010.A0A166UGJ5"/>
<feature type="compositionally biased region" description="Low complexity" evidence="8">
    <location>
        <begin position="825"/>
        <end position="852"/>
    </location>
</feature>
<feature type="region of interest" description="Disordered" evidence="8">
    <location>
        <begin position="1"/>
        <end position="50"/>
    </location>
</feature>
<feature type="compositionally biased region" description="Polar residues" evidence="8">
    <location>
        <begin position="1"/>
        <end position="16"/>
    </location>
</feature>
<keyword evidence="5" id="KW-0804">Transcription</keyword>
<organism evidence="10 11">
    <name type="scientific">Athelia psychrophila</name>
    <dbReference type="NCBI Taxonomy" id="1759441"/>
    <lineage>
        <taxon>Eukaryota</taxon>
        <taxon>Fungi</taxon>
        <taxon>Dikarya</taxon>
        <taxon>Basidiomycota</taxon>
        <taxon>Agaricomycotina</taxon>
        <taxon>Agaricomycetes</taxon>
        <taxon>Agaricomycetidae</taxon>
        <taxon>Atheliales</taxon>
        <taxon>Atheliaceae</taxon>
        <taxon>Athelia</taxon>
    </lineage>
</organism>
<dbReference type="PANTHER" id="PTHR31845:SF19">
    <property type="entry name" value="TRANSCRIPTION FACTOR DOMAIN-CONTAINING PROTEIN"/>
    <property type="match status" value="1"/>
</dbReference>
<keyword evidence="11" id="KW-1185">Reference proteome</keyword>
<keyword evidence="3" id="KW-0805">Transcription regulation</keyword>
<feature type="region of interest" description="Disordered" evidence="8">
    <location>
        <begin position="214"/>
        <end position="235"/>
    </location>
</feature>
<dbReference type="GO" id="GO:0000981">
    <property type="term" value="F:DNA-binding transcription factor activity, RNA polymerase II-specific"/>
    <property type="evidence" value="ECO:0007669"/>
    <property type="project" value="InterPro"/>
</dbReference>
<evidence type="ECO:0000256" key="3">
    <source>
        <dbReference type="ARBA" id="ARBA00023015"/>
    </source>
</evidence>
<dbReference type="Pfam" id="PF04082">
    <property type="entry name" value="Fungal_trans"/>
    <property type="match status" value="1"/>
</dbReference>
<dbReference type="PANTHER" id="PTHR31845">
    <property type="entry name" value="FINGER DOMAIN PROTEIN, PUTATIVE-RELATED"/>
    <property type="match status" value="1"/>
</dbReference>
<feature type="compositionally biased region" description="Basic residues" evidence="8">
    <location>
        <begin position="38"/>
        <end position="50"/>
    </location>
</feature>
<keyword evidence="7" id="KW-0175">Coiled coil</keyword>
<dbReference type="GO" id="GO:0008270">
    <property type="term" value="F:zinc ion binding"/>
    <property type="evidence" value="ECO:0007669"/>
    <property type="project" value="InterPro"/>
</dbReference>
<feature type="region of interest" description="Disordered" evidence="8">
    <location>
        <begin position="269"/>
        <end position="334"/>
    </location>
</feature>